<gene>
    <name evidence="1" type="ORF">KSP39_PZI016400</name>
</gene>
<evidence type="ECO:0000313" key="2">
    <source>
        <dbReference type="Proteomes" id="UP001418222"/>
    </source>
</evidence>
<proteinExistence type="predicted"/>
<dbReference type="EMBL" id="JBBWWQ010000014">
    <property type="protein sequence ID" value="KAK8931192.1"/>
    <property type="molecule type" value="Genomic_DNA"/>
</dbReference>
<organism evidence="1 2">
    <name type="scientific">Platanthera zijinensis</name>
    <dbReference type="NCBI Taxonomy" id="2320716"/>
    <lineage>
        <taxon>Eukaryota</taxon>
        <taxon>Viridiplantae</taxon>
        <taxon>Streptophyta</taxon>
        <taxon>Embryophyta</taxon>
        <taxon>Tracheophyta</taxon>
        <taxon>Spermatophyta</taxon>
        <taxon>Magnoliopsida</taxon>
        <taxon>Liliopsida</taxon>
        <taxon>Asparagales</taxon>
        <taxon>Orchidaceae</taxon>
        <taxon>Orchidoideae</taxon>
        <taxon>Orchideae</taxon>
        <taxon>Orchidinae</taxon>
        <taxon>Platanthera</taxon>
    </lineage>
</organism>
<protein>
    <submittedName>
        <fullName evidence="1">Uncharacterized protein</fullName>
    </submittedName>
</protein>
<reference evidence="1 2" key="1">
    <citation type="journal article" date="2022" name="Nat. Plants">
        <title>Genomes of leafy and leafless Platanthera orchids illuminate the evolution of mycoheterotrophy.</title>
        <authorList>
            <person name="Li M.H."/>
            <person name="Liu K.W."/>
            <person name="Li Z."/>
            <person name="Lu H.C."/>
            <person name="Ye Q.L."/>
            <person name="Zhang D."/>
            <person name="Wang J.Y."/>
            <person name="Li Y.F."/>
            <person name="Zhong Z.M."/>
            <person name="Liu X."/>
            <person name="Yu X."/>
            <person name="Liu D.K."/>
            <person name="Tu X.D."/>
            <person name="Liu B."/>
            <person name="Hao Y."/>
            <person name="Liao X.Y."/>
            <person name="Jiang Y.T."/>
            <person name="Sun W.H."/>
            <person name="Chen J."/>
            <person name="Chen Y.Q."/>
            <person name="Ai Y."/>
            <person name="Zhai J.W."/>
            <person name="Wu S.S."/>
            <person name="Zhou Z."/>
            <person name="Hsiao Y.Y."/>
            <person name="Wu W.L."/>
            <person name="Chen Y.Y."/>
            <person name="Lin Y.F."/>
            <person name="Hsu J.L."/>
            <person name="Li C.Y."/>
            <person name="Wang Z.W."/>
            <person name="Zhao X."/>
            <person name="Zhong W.Y."/>
            <person name="Ma X.K."/>
            <person name="Ma L."/>
            <person name="Huang J."/>
            <person name="Chen G.Z."/>
            <person name="Huang M.Z."/>
            <person name="Huang L."/>
            <person name="Peng D.H."/>
            <person name="Luo Y.B."/>
            <person name="Zou S.Q."/>
            <person name="Chen S.P."/>
            <person name="Lan S."/>
            <person name="Tsai W.C."/>
            <person name="Van de Peer Y."/>
            <person name="Liu Z.J."/>
        </authorList>
    </citation>
    <scope>NUCLEOTIDE SEQUENCE [LARGE SCALE GENOMIC DNA]</scope>
    <source>
        <strain evidence="1">Lor287</strain>
    </source>
</reference>
<accession>A0AAP0G0S7</accession>
<dbReference type="AlphaFoldDB" id="A0AAP0G0S7"/>
<name>A0AAP0G0S7_9ASPA</name>
<dbReference type="Proteomes" id="UP001418222">
    <property type="component" value="Unassembled WGS sequence"/>
</dbReference>
<evidence type="ECO:0000313" key="1">
    <source>
        <dbReference type="EMBL" id="KAK8931192.1"/>
    </source>
</evidence>
<comment type="caution">
    <text evidence="1">The sequence shown here is derived from an EMBL/GenBank/DDBJ whole genome shotgun (WGS) entry which is preliminary data.</text>
</comment>
<keyword evidence="2" id="KW-1185">Reference proteome</keyword>
<sequence length="196" mass="22361">MSPISPFPSGLRNRKFRHSAPTSRISKTLSEAHQHKVQLVTNIWRDDLSSAIEVKMGCNFAALLLSSLSQARILLQGNEKNRLCSCVQISANKGHFPQTYLITGSDIYRQKRHYDMIRKLQVNPKEGPQYACTNIMGWTCLFKHRASSKRLKVAEVEGLRRLALARCTLASVHEKNYNIRLNRNTPPLGSQKHFLY</sequence>